<keyword evidence="2" id="KW-0808">Transferase</keyword>
<dbReference type="InterPro" id="IPR043137">
    <property type="entry name" value="GGT_ssub_C"/>
</dbReference>
<dbReference type="PANTHER" id="PTHR43199">
    <property type="entry name" value="GLUTATHIONE HYDROLASE"/>
    <property type="match status" value="1"/>
</dbReference>
<keyword evidence="4" id="KW-0865">Zymogen</keyword>
<keyword evidence="6" id="KW-1185">Reference proteome</keyword>
<dbReference type="Gene3D" id="3.60.20.40">
    <property type="match status" value="1"/>
</dbReference>
<evidence type="ECO:0000313" key="5">
    <source>
        <dbReference type="EMBL" id="MBM9475053.1"/>
    </source>
</evidence>
<comment type="caution">
    <text evidence="5">The sequence shown here is derived from an EMBL/GenBank/DDBJ whole genome shotgun (WGS) entry which is preliminary data.</text>
</comment>
<protein>
    <submittedName>
        <fullName evidence="5">Gamma-glutamyltransferase</fullName>
    </submittedName>
</protein>
<dbReference type="AlphaFoldDB" id="A0A938YHW8"/>
<dbReference type="InterPro" id="IPR029055">
    <property type="entry name" value="Ntn_hydrolases_N"/>
</dbReference>
<evidence type="ECO:0000256" key="2">
    <source>
        <dbReference type="ARBA" id="ARBA00022679"/>
    </source>
</evidence>
<dbReference type="PANTHER" id="PTHR43199:SF1">
    <property type="entry name" value="GLUTATHIONE HYDROLASE PROENZYME"/>
    <property type="match status" value="1"/>
</dbReference>
<organism evidence="5 6">
    <name type="scientific">Nakamurella flavida</name>
    <dbReference type="NCBI Taxonomy" id="363630"/>
    <lineage>
        <taxon>Bacteria</taxon>
        <taxon>Bacillati</taxon>
        <taxon>Actinomycetota</taxon>
        <taxon>Actinomycetes</taxon>
        <taxon>Nakamurellales</taxon>
        <taxon>Nakamurellaceae</taxon>
        <taxon>Nakamurella</taxon>
    </lineage>
</organism>
<dbReference type="RefSeq" id="WP_205255206.1">
    <property type="nucleotide sequence ID" value="NZ_BAAAPV010000001.1"/>
</dbReference>
<evidence type="ECO:0000313" key="6">
    <source>
        <dbReference type="Proteomes" id="UP000663801"/>
    </source>
</evidence>
<reference evidence="5" key="1">
    <citation type="submission" date="2021-01" db="EMBL/GenBank/DDBJ databases">
        <title>KCTC 19127 draft genome.</title>
        <authorList>
            <person name="An D."/>
        </authorList>
    </citation>
    <scope>NUCLEOTIDE SEQUENCE</scope>
    <source>
        <strain evidence="5">KCTC 19127</strain>
    </source>
</reference>
<proteinExistence type="inferred from homology"/>
<evidence type="ECO:0000256" key="1">
    <source>
        <dbReference type="ARBA" id="ARBA00009381"/>
    </source>
</evidence>
<dbReference type="GO" id="GO:0016740">
    <property type="term" value="F:transferase activity"/>
    <property type="evidence" value="ECO:0007669"/>
    <property type="project" value="UniProtKB-KW"/>
</dbReference>
<accession>A0A938YHW8</accession>
<dbReference type="PRINTS" id="PR01210">
    <property type="entry name" value="GGTRANSPTASE"/>
</dbReference>
<comment type="similarity">
    <text evidence="1">Belongs to the gamma-glutamyltransferase family.</text>
</comment>
<sequence>MSSLPAGVAAGHPSTAAVGLTVLSAGGSAADAAAAMVLAGCAAETLFTGLGGGGFATVFEASTGTVHGLDFFVAVPGLDGTLPGPSHDIAVAFGGVSVPYAIGGPSVAVPGTPLGVAELHRRFGRLDWAEIVRPARDLAEAGAAFPQQHADLLPDVAAAMVIGAGVGVYTRPDGVGGRRHLQGGELLLHEGLADTMDDLLHEGPEVLTTGRRGRALVDAVRADGGAMSPDDMAAYRVADLTLRTVPFGPAEVRVRGNDLDAFADTLLALDVDAVRAGGVPRALALVDALRAPTRRSETTSLVAVDPDGNACAVTHSLGLGSGVWTGGVHGNSMLGEGELLRGILVPGDRMPSMMVPHVVTDAVSGGLLAAGGAAGGSRIRSSLLQVLAGMLLEQRGTAASVAAPRLAAAPGLVHLEPGFGPGVAATLSARGEQVLEWPGQRPFFGGVAMIGRDGAAADPRRGGTALLLAD</sequence>
<dbReference type="InterPro" id="IPR051792">
    <property type="entry name" value="GGT_bact"/>
</dbReference>
<dbReference type="EMBL" id="JAERWL010000002">
    <property type="protein sequence ID" value="MBM9475053.1"/>
    <property type="molecule type" value="Genomic_DNA"/>
</dbReference>
<dbReference type="Pfam" id="PF01019">
    <property type="entry name" value="G_glu_transpept"/>
    <property type="match status" value="2"/>
</dbReference>
<dbReference type="GO" id="GO:0016787">
    <property type="term" value="F:hydrolase activity"/>
    <property type="evidence" value="ECO:0007669"/>
    <property type="project" value="UniProtKB-KW"/>
</dbReference>
<evidence type="ECO:0000256" key="3">
    <source>
        <dbReference type="ARBA" id="ARBA00022801"/>
    </source>
</evidence>
<evidence type="ECO:0000256" key="4">
    <source>
        <dbReference type="ARBA" id="ARBA00023145"/>
    </source>
</evidence>
<name>A0A938YHW8_9ACTN</name>
<gene>
    <name evidence="5" type="ORF">JL107_01210</name>
</gene>
<keyword evidence="3" id="KW-0378">Hydrolase</keyword>
<dbReference type="Proteomes" id="UP000663801">
    <property type="component" value="Unassembled WGS sequence"/>
</dbReference>
<dbReference type="SUPFAM" id="SSF56235">
    <property type="entry name" value="N-terminal nucleophile aminohydrolases (Ntn hydrolases)"/>
    <property type="match status" value="1"/>
</dbReference>